<dbReference type="FunFam" id="3.30.479.30:FF:000004">
    <property type="entry name" value="Putative membrane protease family, stomatin"/>
    <property type="match status" value="1"/>
</dbReference>
<feature type="transmembrane region" description="Helical" evidence="3">
    <location>
        <begin position="28"/>
        <end position="48"/>
    </location>
</feature>
<dbReference type="GO" id="GO:0005886">
    <property type="term" value="C:plasma membrane"/>
    <property type="evidence" value="ECO:0007669"/>
    <property type="project" value="InterPro"/>
</dbReference>
<feature type="domain" description="Band 7" evidence="4">
    <location>
        <begin position="40"/>
        <end position="198"/>
    </location>
</feature>
<dbReference type="Pfam" id="PF01145">
    <property type="entry name" value="Band_7"/>
    <property type="match status" value="1"/>
</dbReference>
<dbReference type="EMBL" id="CABVQS010000033">
    <property type="protein sequence ID" value="VWD57130.1"/>
    <property type="molecule type" value="Genomic_DNA"/>
</dbReference>
<dbReference type="SUPFAM" id="SSF117892">
    <property type="entry name" value="Band 7/SPFH domain"/>
    <property type="match status" value="1"/>
</dbReference>
<dbReference type="GO" id="GO:0098552">
    <property type="term" value="C:side of membrane"/>
    <property type="evidence" value="ECO:0007669"/>
    <property type="project" value="UniProtKB-ARBA"/>
</dbReference>
<sequence>MNPITLVLSAAFVLAAFAVGAWGYLYLAVSLFIVAVLIALSVRVANVWEKFVILRIGKLQSVKGAGFFMIIPILDNVVAIIDERIQTTAFNAEQALTKDTVPVNVDAVIFWHVHDAQKAALAITDYRQAIDRVAQTSLREMIGASMLAALLSDRKAADMHLRDEIGRKTVEWGVTVRSVETRDVAIPVALQDSMSRQAQAEREKQARVILGSAEAEIAAKFVEASQVYENHPGALQLRAMNIIYETTKERGATILIPSAMVDSLNPVLALAIAGHDAAGAAPVPSLKTAA</sequence>
<dbReference type="InterPro" id="IPR001972">
    <property type="entry name" value="Stomatin_HflK_fam"/>
</dbReference>
<dbReference type="PANTHER" id="PTHR10264:SF19">
    <property type="entry name" value="AT06885P-RELATED"/>
    <property type="match status" value="1"/>
</dbReference>
<keyword evidence="3" id="KW-0472">Membrane</keyword>
<evidence type="ECO:0000256" key="2">
    <source>
        <dbReference type="ARBA" id="ARBA00008164"/>
    </source>
</evidence>
<dbReference type="SMART" id="SM00244">
    <property type="entry name" value="PHB"/>
    <property type="match status" value="1"/>
</dbReference>
<evidence type="ECO:0000256" key="1">
    <source>
        <dbReference type="ARBA" id="ARBA00004167"/>
    </source>
</evidence>
<dbReference type="AlphaFoldDB" id="A0A6P3BCS4"/>
<dbReference type="InterPro" id="IPR036013">
    <property type="entry name" value="Band_7/SPFH_dom_sf"/>
</dbReference>
<dbReference type="RefSeq" id="WP_089448659.1">
    <property type="nucleotide sequence ID" value="NZ_CABVQS010000033.1"/>
</dbReference>
<organism evidence="5 6">
    <name type="scientific">Burkholderia contaminans</name>
    <dbReference type="NCBI Taxonomy" id="488447"/>
    <lineage>
        <taxon>Bacteria</taxon>
        <taxon>Pseudomonadati</taxon>
        <taxon>Pseudomonadota</taxon>
        <taxon>Betaproteobacteria</taxon>
        <taxon>Burkholderiales</taxon>
        <taxon>Burkholderiaceae</taxon>
        <taxon>Burkholderia</taxon>
        <taxon>Burkholderia cepacia complex</taxon>
    </lineage>
</organism>
<evidence type="ECO:0000313" key="5">
    <source>
        <dbReference type="EMBL" id="VWD57130.1"/>
    </source>
</evidence>
<dbReference type="Gene3D" id="6.10.250.2090">
    <property type="match status" value="1"/>
</dbReference>
<reference evidence="5 6" key="1">
    <citation type="submission" date="2019-09" db="EMBL/GenBank/DDBJ databases">
        <authorList>
            <person name="Depoorter E."/>
        </authorList>
    </citation>
    <scope>NUCLEOTIDE SEQUENCE [LARGE SCALE GENOMIC DNA]</scope>
    <source>
        <strain evidence="5">R-71033</strain>
    </source>
</reference>
<evidence type="ECO:0000313" key="6">
    <source>
        <dbReference type="Proteomes" id="UP000494109"/>
    </source>
</evidence>
<dbReference type="InterPro" id="IPR001107">
    <property type="entry name" value="Band_7"/>
</dbReference>
<evidence type="ECO:0000256" key="3">
    <source>
        <dbReference type="SAM" id="Phobius"/>
    </source>
</evidence>
<dbReference type="PRINTS" id="PR00721">
    <property type="entry name" value="STOMATIN"/>
</dbReference>
<protein>
    <submittedName>
        <fullName evidence="5">SPFH domain-containing protein/band 7 family protein</fullName>
    </submittedName>
</protein>
<dbReference type="InterPro" id="IPR043202">
    <property type="entry name" value="Band-7_stomatin-like"/>
</dbReference>
<gene>
    <name evidence="5" type="ORF">BCO71033_06032</name>
</gene>
<evidence type="ECO:0000259" key="4">
    <source>
        <dbReference type="SMART" id="SM00244"/>
    </source>
</evidence>
<comment type="similarity">
    <text evidence="2">Belongs to the band 7/mec-2 family.</text>
</comment>
<dbReference type="PANTHER" id="PTHR10264">
    <property type="entry name" value="BAND 7 PROTEIN-RELATED"/>
    <property type="match status" value="1"/>
</dbReference>
<keyword evidence="3" id="KW-1133">Transmembrane helix</keyword>
<accession>A0A6P3BCS4</accession>
<dbReference type="CDD" id="cd13775">
    <property type="entry name" value="SPFH_eoslipins_u3"/>
    <property type="match status" value="1"/>
</dbReference>
<proteinExistence type="inferred from homology"/>
<name>A0A6P3BCS4_9BURK</name>
<keyword evidence="3" id="KW-0812">Transmembrane</keyword>
<dbReference type="Gene3D" id="3.30.479.30">
    <property type="entry name" value="Band 7 domain"/>
    <property type="match status" value="1"/>
</dbReference>
<comment type="subcellular location">
    <subcellularLocation>
        <location evidence="1">Membrane</location>
        <topology evidence="1">Single-pass membrane protein</topology>
    </subcellularLocation>
</comment>
<dbReference type="Proteomes" id="UP000494109">
    <property type="component" value="Unassembled WGS sequence"/>
</dbReference>